<dbReference type="AlphaFoldDB" id="A0A0B8TB35"/>
<name>A0A0B8TB35_9SPHI</name>
<dbReference type="EMBL" id="JJMU01000002">
    <property type="protein sequence ID" value="KGE16089.1"/>
    <property type="molecule type" value="Genomic_DNA"/>
</dbReference>
<evidence type="ECO:0000313" key="1">
    <source>
        <dbReference type="EMBL" id="KGE16089.1"/>
    </source>
</evidence>
<dbReference type="OrthoDB" id="853657at2"/>
<dbReference type="STRING" id="1229276.DI53_0204"/>
<sequence>MMIRNWTMLLFVASIHVGCQSSNREDKVADSLGKETEILDTGSDEIANSSQSLENIAAIQDAYVATVDNRKAGRLDSTFFEYDCDGEKNGRVVYFSEEGQLVLIRHDYGEYSHQEYEEEYFVRDNKLFFAFEKATSWTFESGAAEGATKDDVTETRIYYQNEHAFRCLQKQYVVRSKSLENPIPEELPNKELDCQKASSSLATFQLLIARRENPTNDCLKKAD</sequence>
<protein>
    <submittedName>
        <fullName evidence="1">Uncharacterized protein</fullName>
    </submittedName>
</protein>
<comment type="caution">
    <text evidence="1">The sequence shown here is derived from an EMBL/GenBank/DDBJ whole genome shotgun (WGS) entry which is preliminary data.</text>
</comment>
<keyword evidence="2" id="KW-1185">Reference proteome</keyword>
<gene>
    <name evidence="1" type="ORF">DI53_0204</name>
</gene>
<dbReference type="PATRIC" id="fig|1229276.3.peg.210"/>
<dbReference type="Proteomes" id="UP000031802">
    <property type="component" value="Unassembled WGS sequence"/>
</dbReference>
<accession>A0A0B8TB35</accession>
<organism evidence="1 2">
    <name type="scientific">Sphingobacterium deserti</name>
    <dbReference type="NCBI Taxonomy" id="1229276"/>
    <lineage>
        <taxon>Bacteria</taxon>
        <taxon>Pseudomonadati</taxon>
        <taxon>Bacteroidota</taxon>
        <taxon>Sphingobacteriia</taxon>
        <taxon>Sphingobacteriales</taxon>
        <taxon>Sphingobacteriaceae</taxon>
        <taxon>Sphingobacterium</taxon>
    </lineage>
</organism>
<dbReference type="eggNOG" id="ENOG50317KW">
    <property type="taxonomic scope" value="Bacteria"/>
</dbReference>
<evidence type="ECO:0000313" key="2">
    <source>
        <dbReference type="Proteomes" id="UP000031802"/>
    </source>
</evidence>
<reference evidence="2" key="1">
    <citation type="submission" date="2014-04" db="EMBL/GenBank/DDBJ databases">
        <title>Whole-Genome optical mapping and complete genome sequence of Sphingobacterium deserti sp. nov., a new spaces isolated from desert in the west of China.</title>
        <authorList>
            <person name="Teng C."/>
            <person name="Zhou Z."/>
            <person name="Li X."/>
            <person name="Chen M."/>
            <person name="Lin M."/>
            <person name="Wang L."/>
            <person name="Su S."/>
            <person name="Zhang C."/>
            <person name="Zhang W."/>
        </authorList>
    </citation>
    <scope>NUCLEOTIDE SEQUENCE [LARGE SCALE GENOMIC DNA]</scope>
    <source>
        <strain evidence="2">ACCC05744</strain>
    </source>
</reference>
<reference evidence="1 2" key="2">
    <citation type="journal article" date="2015" name="PLoS ONE">
        <title>Whole-Genome Optical Mapping and Finished Genome Sequence of Sphingobacterium deserti sp. nov., a New Species Isolated from the Western Desert of China.</title>
        <authorList>
            <person name="Teng C."/>
            <person name="Zhou Z."/>
            <person name="Molnar I."/>
            <person name="Li X."/>
            <person name="Tang R."/>
            <person name="Chen M."/>
            <person name="Wang L."/>
            <person name="Su S."/>
            <person name="Zhang W."/>
            <person name="Lin M."/>
        </authorList>
    </citation>
    <scope>NUCLEOTIDE SEQUENCE [LARGE SCALE GENOMIC DNA]</scope>
    <source>
        <strain evidence="2">ACCC05744</strain>
    </source>
</reference>
<proteinExistence type="predicted"/>
<dbReference type="RefSeq" id="WP_131555135.1">
    <property type="nucleotide sequence ID" value="NZ_JJMU01000002.1"/>
</dbReference>